<name>A0A9E2W8U7_9BACT</name>
<dbReference type="AlphaFoldDB" id="A0A9E2W8U7"/>
<gene>
    <name evidence="3" type="ORF">KTO63_16225</name>
</gene>
<reference evidence="3" key="1">
    <citation type="submission" date="2021-06" db="EMBL/GenBank/DDBJ databases">
        <authorList>
            <person name="Huq M.A."/>
        </authorList>
    </citation>
    <scope>NUCLEOTIDE SEQUENCE</scope>
    <source>
        <strain evidence="3">MAH-26</strain>
    </source>
</reference>
<evidence type="ECO:0000313" key="3">
    <source>
        <dbReference type="EMBL" id="MBV4358712.1"/>
    </source>
</evidence>
<dbReference type="PANTHER" id="PTHR39198">
    <property type="entry name" value="HYPOTHETICAL MEMBRANE PROTEIN, CONSERVED"/>
    <property type="match status" value="1"/>
</dbReference>
<organism evidence="3 4">
    <name type="scientific">Pinibacter aurantiacus</name>
    <dbReference type="NCBI Taxonomy" id="2851599"/>
    <lineage>
        <taxon>Bacteria</taxon>
        <taxon>Pseudomonadati</taxon>
        <taxon>Bacteroidota</taxon>
        <taxon>Chitinophagia</taxon>
        <taxon>Chitinophagales</taxon>
        <taxon>Chitinophagaceae</taxon>
        <taxon>Pinibacter</taxon>
    </lineage>
</organism>
<evidence type="ECO:0000259" key="2">
    <source>
        <dbReference type="Pfam" id="PF10633"/>
    </source>
</evidence>
<feature type="transmembrane region" description="Helical" evidence="1">
    <location>
        <begin position="262"/>
        <end position="282"/>
    </location>
</feature>
<accession>A0A9E2W8U7</accession>
<proteinExistence type="predicted"/>
<keyword evidence="1" id="KW-0472">Membrane</keyword>
<comment type="caution">
    <text evidence="3">The sequence shown here is derived from an EMBL/GenBank/DDBJ whole genome shotgun (WGS) entry which is preliminary data.</text>
</comment>
<dbReference type="RefSeq" id="WP_217792436.1">
    <property type="nucleotide sequence ID" value="NZ_JAHSPG010000013.1"/>
</dbReference>
<feature type="domain" description="Alpha-galactosidase NEW3" evidence="2">
    <location>
        <begin position="169"/>
        <end position="243"/>
    </location>
</feature>
<keyword evidence="1" id="KW-0812">Transmembrane</keyword>
<evidence type="ECO:0000256" key="1">
    <source>
        <dbReference type="SAM" id="Phobius"/>
    </source>
</evidence>
<protein>
    <recommendedName>
        <fullName evidence="2">Alpha-galactosidase NEW3 domain-containing protein</fullName>
    </recommendedName>
</protein>
<dbReference type="PANTHER" id="PTHR39198:SF1">
    <property type="entry name" value="ALPHA-GALACTOSIDASE NEW3 DOMAIN-CONTAINING PROTEIN"/>
    <property type="match status" value="1"/>
</dbReference>
<dbReference type="Pfam" id="PF10633">
    <property type="entry name" value="NPCBM_assoc"/>
    <property type="match status" value="1"/>
</dbReference>
<evidence type="ECO:0000313" key="4">
    <source>
        <dbReference type="Proteomes" id="UP000812270"/>
    </source>
</evidence>
<keyword evidence="4" id="KW-1185">Reference proteome</keyword>
<keyword evidence="1" id="KW-1133">Transmembrane helix</keyword>
<sequence>MLTVSLFTRLRPSRPLQFFVVLFFLFFSSCHALTAQQPPALPNGKSSFTVRLMNIEAATNETFRYNATLHNGSAKTVVYELTATMPDGWMVAYKVDGNRITSLNLDAAKSQDISIEINAAVNAKPGKYKIPVKAVSGTDTLLLEIEAVVKGSYGLELTTTTGRLSEEVTSGSHEEIHLVAKNSGTLVLNDIELSSQLPPKWECSFEPAKIQQLEPGKSVDIIARLNVPDKTIAGDYASTFTIRNANTNAQAAFRIIVKTSLLSGWIGILVILLAIGLVYYLIRKYGRR</sequence>
<dbReference type="EMBL" id="JAHSPG010000013">
    <property type="protein sequence ID" value="MBV4358712.1"/>
    <property type="molecule type" value="Genomic_DNA"/>
</dbReference>
<dbReference type="Proteomes" id="UP000812270">
    <property type="component" value="Unassembled WGS sequence"/>
</dbReference>
<dbReference type="InterPro" id="IPR018905">
    <property type="entry name" value="A-galactase_NEW3"/>
</dbReference>